<feature type="transmembrane region" description="Helical" evidence="1">
    <location>
        <begin position="408"/>
        <end position="428"/>
    </location>
</feature>
<feature type="transmembrane region" description="Helical" evidence="1">
    <location>
        <begin position="353"/>
        <end position="372"/>
    </location>
</feature>
<dbReference type="Proteomes" id="UP000886803">
    <property type="component" value="Unassembled WGS sequence"/>
</dbReference>
<evidence type="ECO:0000256" key="1">
    <source>
        <dbReference type="SAM" id="Phobius"/>
    </source>
</evidence>
<keyword evidence="1" id="KW-0812">Transmembrane</keyword>
<feature type="transmembrane region" description="Helical" evidence="1">
    <location>
        <begin position="18"/>
        <end position="39"/>
    </location>
</feature>
<dbReference type="EMBL" id="DWYG01000138">
    <property type="protein sequence ID" value="HJB42454.1"/>
    <property type="molecule type" value="Genomic_DNA"/>
</dbReference>
<accession>A0A9D2S3X1</accession>
<dbReference type="PANTHER" id="PTHR38454:SF1">
    <property type="entry name" value="INTEGRAL MEMBRANE PROTEIN"/>
    <property type="match status" value="1"/>
</dbReference>
<feature type="transmembrane region" description="Helical" evidence="1">
    <location>
        <begin position="70"/>
        <end position="90"/>
    </location>
</feature>
<evidence type="ECO:0000313" key="2">
    <source>
        <dbReference type="EMBL" id="HJB42454.1"/>
    </source>
</evidence>
<name>A0A9D2S3X1_9FIRM</name>
<keyword evidence="1" id="KW-1133">Transmembrane helix</keyword>
<feature type="transmembrane region" description="Helical" evidence="1">
    <location>
        <begin position="435"/>
        <end position="454"/>
    </location>
</feature>
<feature type="transmembrane region" description="Helical" evidence="1">
    <location>
        <begin position="45"/>
        <end position="63"/>
    </location>
</feature>
<dbReference type="AlphaFoldDB" id="A0A9D2S3X1"/>
<feature type="transmembrane region" description="Helical" evidence="1">
    <location>
        <begin position="298"/>
        <end position="318"/>
    </location>
</feature>
<proteinExistence type="predicted"/>
<feature type="transmembrane region" description="Helical" evidence="1">
    <location>
        <begin position="234"/>
        <end position="254"/>
    </location>
</feature>
<dbReference type="Pfam" id="PF09586">
    <property type="entry name" value="YfhO"/>
    <property type="match status" value="1"/>
</dbReference>
<organism evidence="2 3">
    <name type="scientific">Candidatus Gemmiger avicola</name>
    <dbReference type="NCBI Taxonomy" id="2838605"/>
    <lineage>
        <taxon>Bacteria</taxon>
        <taxon>Bacillati</taxon>
        <taxon>Bacillota</taxon>
        <taxon>Clostridia</taxon>
        <taxon>Eubacteriales</taxon>
        <taxon>Gemmiger</taxon>
    </lineage>
</organism>
<feature type="transmembrane region" description="Helical" evidence="1">
    <location>
        <begin position="143"/>
        <end position="169"/>
    </location>
</feature>
<feature type="transmembrane region" description="Helical" evidence="1">
    <location>
        <begin position="813"/>
        <end position="832"/>
    </location>
</feature>
<reference evidence="2" key="1">
    <citation type="journal article" date="2021" name="PeerJ">
        <title>Extensive microbial diversity within the chicken gut microbiome revealed by metagenomics and culture.</title>
        <authorList>
            <person name="Gilroy R."/>
            <person name="Ravi A."/>
            <person name="Getino M."/>
            <person name="Pursley I."/>
            <person name="Horton D.L."/>
            <person name="Alikhan N.F."/>
            <person name="Baker D."/>
            <person name="Gharbi K."/>
            <person name="Hall N."/>
            <person name="Watson M."/>
            <person name="Adriaenssens E.M."/>
            <person name="Foster-Nyarko E."/>
            <person name="Jarju S."/>
            <person name="Secka A."/>
            <person name="Antonio M."/>
            <person name="Oren A."/>
            <person name="Chaudhuri R.R."/>
            <person name="La Ragione R."/>
            <person name="Hildebrand F."/>
            <person name="Pallen M.J."/>
        </authorList>
    </citation>
    <scope>NUCLEOTIDE SEQUENCE</scope>
    <source>
        <strain evidence="2">ChiBcec8-13705</strain>
    </source>
</reference>
<dbReference type="PANTHER" id="PTHR38454">
    <property type="entry name" value="INTEGRAL MEMBRANE PROTEIN-RELATED"/>
    <property type="match status" value="1"/>
</dbReference>
<evidence type="ECO:0000313" key="3">
    <source>
        <dbReference type="Proteomes" id="UP000886803"/>
    </source>
</evidence>
<feature type="transmembrane region" description="Helical" evidence="1">
    <location>
        <begin position="189"/>
        <end position="214"/>
    </location>
</feature>
<protein>
    <submittedName>
        <fullName evidence="2">YfhO family protein</fullName>
    </submittedName>
</protein>
<reference evidence="2" key="2">
    <citation type="submission" date="2021-04" db="EMBL/GenBank/DDBJ databases">
        <authorList>
            <person name="Gilroy R."/>
        </authorList>
    </citation>
    <scope>NUCLEOTIDE SEQUENCE</scope>
    <source>
        <strain evidence="2">ChiBcec8-13705</strain>
    </source>
</reference>
<dbReference type="InterPro" id="IPR018580">
    <property type="entry name" value="Uncharacterised_YfhO"/>
</dbReference>
<keyword evidence="1" id="KW-0472">Membrane</keyword>
<feature type="transmembrane region" description="Helical" evidence="1">
    <location>
        <begin position="110"/>
        <end position="131"/>
    </location>
</feature>
<sequence>MIQNPLAQPSRRRQRQNILLAFLLSLGAVAAAYALLGFAPFGDGTMLTGDLNGLYVAYITDLWRRVRQGGLGYSFAKLCGGSTLGLFAYYMDSPFNLLYLIFPVRAIPYVAQGVFALRTALTGAAACFYFGRHFRSDSRLLPVLSLGYSLCAFCVVYSQNIIWMDVVLLAPLLLSAVDALQDTGRHWPLTALVLLAALFNFYTAWEVCLFSVLYYLYRWFSAPRRGFWRPFGRFAASGCLGAGLAAFLLIPSLLEVEESKGGLFAMDFSLAPAFNLAQLPYRLFFGNFFWDDVTGSLPNLYCGVFAAALAVLFFAGAFPRREKIATALLLAAMALSCWVQGLNLIWHGFKEPVWFPCRFSFLLSLFLLTLAGRALLAGRPGRRALLITAGAGLIWCAGYPLAAGETFSAAKLAACAAVFAATLAVILLRGAGRRALARAGAGLFALVALIDMTANTVLSLRKFEAYTVSGFETFYDENTAAVAAIRAADSGLYRIEKNFMRTLNDPMLLGYWGISHYSSTKASAAKPMLEALGYVNSSIYGWGSTGVADSLLGIKYLYSDGSRPVPGHYDLLATDTTLTVYENPFALPLAYVGASEALEIEIDSTDNTFALQNEMLRALVPGTADALVPAAIEFSQSEQGIFLTFTPACDGPVYLAIPGLDEATPADVRVDGELIGEYFTMDSLGGVMPLGSFAAGQQVEVYLGFADSAKARAAIEIYSLDETALASAVETLRAGAPQDLSVQEGGRIACTVTGSAEADLLVLPFAWEDAGHWQLTVNGEEAELEPVFGGMMGVRLAAGENTVTLHYRHPGEGAGLAVSAAFAAAALAWAVWERRRARKGDAA</sequence>
<feature type="transmembrane region" description="Helical" evidence="1">
    <location>
        <begin position="325"/>
        <end position="347"/>
    </location>
</feature>
<gene>
    <name evidence="2" type="ORF">H9945_08145</name>
</gene>
<comment type="caution">
    <text evidence="2">The sequence shown here is derived from an EMBL/GenBank/DDBJ whole genome shotgun (WGS) entry which is preliminary data.</text>
</comment>
<feature type="transmembrane region" description="Helical" evidence="1">
    <location>
        <begin position="384"/>
        <end position="402"/>
    </location>
</feature>